<reference evidence="11 12" key="1">
    <citation type="journal article" date="2016" name="Environ. Microbiol.">
        <title>Genomic resolution of a cold subsurface aquifer community provides metabolic insights for novel microbes adapted to high CO concentrations.</title>
        <authorList>
            <person name="Probst A.J."/>
            <person name="Castelle C.J."/>
            <person name="Singh A."/>
            <person name="Brown C.T."/>
            <person name="Anantharaman K."/>
            <person name="Sharon I."/>
            <person name="Hug L.A."/>
            <person name="Burstein D."/>
            <person name="Emerson J.B."/>
            <person name="Thomas B.C."/>
            <person name="Banfield J.F."/>
        </authorList>
    </citation>
    <scope>NUCLEOTIDE SEQUENCE [LARGE SCALE GENOMIC DNA]</scope>
    <source>
        <strain evidence="11">CG1_02_37_44</strain>
    </source>
</reference>
<dbReference type="Pfam" id="PF03129">
    <property type="entry name" value="HGTP_anticodon"/>
    <property type="match status" value="1"/>
</dbReference>
<evidence type="ECO:0000256" key="2">
    <source>
        <dbReference type="ARBA" id="ARBA00019110"/>
    </source>
</evidence>
<protein>
    <recommendedName>
        <fullName evidence="2">Proline--tRNA ligase</fullName>
        <ecNumber evidence="1">6.1.1.15</ecNumber>
    </recommendedName>
    <alternativeName>
        <fullName evidence="8">Prolyl-tRNA synthetase</fullName>
    </alternativeName>
</protein>
<evidence type="ECO:0000256" key="8">
    <source>
        <dbReference type="ARBA" id="ARBA00029731"/>
    </source>
</evidence>
<evidence type="ECO:0000256" key="7">
    <source>
        <dbReference type="ARBA" id="ARBA00023146"/>
    </source>
</evidence>
<dbReference type="GO" id="GO:0006433">
    <property type="term" value="P:prolyl-tRNA aminoacylation"/>
    <property type="evidence" value="ECO:0007669"/>
    <property type="project" value="InterPro"/>
</dbReference>
<dbReference type="Gene3D" id="3.30.930.10">
    <property type="entry name" value="Bira Bifunctional Protein, Domain 2"/>
    <property type="match status" value="1"/>
</dbReference>
<dbReference type="EMBL" id="MNUU01000003">
    <property type="protein sequence ID" value="OIO08749.1"/>
    <property type="molecule type" value="Genomic_DNA"/>
</dbReference>
<comment type="caution">
    <text evidence="11">The sequence shown here is derived from an EMBL/GenBank/DDBJ whole genome shotgun (WGS) entry which is preliminary data.</text>
</comment>
<evidence type="ECO:0000259" key="10">
    <source>
        <dbReference type="PROSITE" id="PS50862"/>
    </source>
</evidence>
<dbReference type="SUPFAM" id="SSF52954">
    <property type="entry name" value="Class II aaRS ABD-related"/>
    <property type="match status" value="1"/>
</dbReference>
<keyword evidence="7" id="KW-0030">Aminoacyl-tRNA synthetase</keyword>
<evidence type="ECO:0000313" key="11">
    <source>
        <dbReference type="EMBL" id="OIO08749.1"/>
    </source>
</evidence>
<dbReference type="EC" id="6.1.1.15" evidence="1"/>
<name>A0A1J4TD53_9BACT</name>
<keyword evidence="6" id="KW-0648">Protein biosynthesis</keyword>
<dbReference type="AlphaFoldDB" id="A0A1J4TD53"/>
<keyword evidence="5" id="KW-0067">ATP-binding</keyword>
<dbReference type="STRING" id="1805146.AUJ27_00115"/>
<dbReference type="GO" id="GO:0005829">
    <property type="term" value="C:cytosol"/>
    <property type="evidence" value="ECO:0007669"/>
    <property type="project" value="TreeGrafter"/>
</dbReference>
<dbReference type="GO" id="GO:0004827">
    <property type="term" value="F:proline-tRNA ligase activity"/>
    <property type="evidence" value="ECO:0007669"/>
    <property type="project" value="UniProtKB-EC"/>
</dbReference>
<dbReference type="PRINTS" id="PR01046">
    <property type="entry name" value="TRNASYNTHPRO"/>
</dbReference>
<evidence type="ECO:0000256" key="6">
    <source>
        <dbReference type="ARBA" id="ARBA00022917"/>
    </source>
</evidence>
<dbReference type="SUPFAM" id="SSF55681">
    <property type="entry name" value="Class II aaRS and biotin synthetases"/>
    <property type="match status" value="1"/>
</dbReference>
<dbReference type="InterPro" id="IPR050062">
    <property type="entry name" value="Pro-tRNA_synthetase"/>
</dbReference>
<dbReference type="InterPro" id="IPR044140">
    <property type="entry name" value="ProRS_anticodon_short"/>
</dbReference>
<dbReference type="CDD" id="cd00861">
    <property type="entry name" value="ProRS_anticodon_short"/>
    <property type="match status" value="1"/>
</dbReference>
<keyword evidence="4" id="KW-0547">Nucleotide-binding</keyword>
<dbReference type="PANTHER" id="PTHR42753:SF2">
    <property type="entry name" value="PROLINE--TRNA LIGASE"/>
    <property type="match status" value="1"/>
</dbReference>
<evidence type="ECO:0000313" key="12">
    <source>
        <dbReference type="Proteomes" id="UP000183192"/>
    </source>
</evidence>
<dbReference type="InterPro" id="IPR036621">
    <property type="entry name" value="Anticodon-bd_dom_sf"/>
</dbReference>
<evidence type="ECO:0000256" key="1">
    <source>
        <dbReference type="ARBA" id="ARBA00012831"/>
    </source>
</evidence>
<evidence type="ECO:0000256" key="3">
    <source>
        <dbReference type="ARBA" id="ARBA00022598"/>
    </source>
</evidence>
<organism evidence="11 12">
    <name type="scientific">Candidatus Falkowbacteria bacterium CG1_02_37_44</name>
    <dbReference type="NCBI Taxonomy" id="1805146"/>
    <lineage>
        <taxon>Bacteria</taxon>
        <taxon>Candidatus Falkowiibacteriota</taxon>
    </lineage>
</organism>
<evidence type="ECO:0000256" key="9">
    <source>
        <dbReference type="ARBA" id="ARBA00047671"/>
    </source>
</evidence>
<dbReference type="InterPro" id="IPR002316">
    <property type="entry name" value="Pro-tRNA-ligase_IIa"/>
</dbReference>
<feature type="domain" description="Aminoacyl-transfer RNA synthetases class-II family profile" evidence="10">
    <location>
        <begin position="38"/>
        <end position="314"/>
    </location>
</feature>
<dbReference type="Pfam" id="PF00587">
    <property type="entry name" value="tRNA-synt_2b"/>
    <property type="match status" value="1"/>
</dbReference>
<gene>
    <name evidence="11" type="ORF">AUJ27_00115</name>
</gene>
<evidence type="ECO:0000256" key="4">
    <source>
        <dbReference type="ARBA" id="ARBA00022741"/>
    </source>
</evidence>
<dbReference type="GO" id="GO:0005524">
    <property type="term" value="F:ATP binding"/>
    <property type="evidence" value="ECO:0007669"/>
    <property type="project" value="UniProtKB-KW"/>
</dbReference>
<dbReference type="InterPro" id="IPR045864">
    <property type="entry name" value="aa-tRNA-synth_II/BPL/LPL"/>
</dbReference>
<dbReference type="Proteomes" id="UP000183192">
    <property type="component" value="Unassembled WGS sequence"/>
</dbReference>
<sequence length="424" mass="48537">MRQSQLFTKTAKEPPKDEFSFNAQILIRAGFIDKLFAGVYTILPLGFKVLKKIENIIREEINNIGGQEIYMPALHPIANYKKTGRDKIDVLYYTKLKNGSELVLGQSHEEIIVPLMQKFILSYKDLPKMVYQFQTKFRNELRAKSGILRGREFSMKDLYSFHKNEEDLNEYYKMAQKAYFKIFKRCGLLDLTYLTYASGGTFSKFSHEYQTITEAGEDLIYICDKCEIAINKKIIKEQSACPFCQNKKLREAKAIEVGNIFKLGNRFSHPFGFQYTAEDGSKKDVVMGCYGIGLGRTMGAITEVHHDKNGIIWPEEVAPFVASLLKIKSKNAMPVGRQEKVKNIDKISDKIYTDLQDNGVEVLYDDRDVSVGEKFADADLIGCPYRIVVSAKTLMKNCVEVKRRGSDKEELININEIINKISNY</sequence>
<comment type="catalytic activity">
    <reaction evidence="9">
        <text>tRNA(Pro) + L-proline + ATP = L-prolyl-tRNA(Pro) + AMP + diphosphate</text>
        <dbReference type="Rhea" id="RHEA:14305"/>
        <dbReference type="Rhea" id="RHEA-COMP:9700"/>
        <dbReference type="Rhea" id="RHEA-COMP:9702"/>
        <dbReference type="ChEBI" id="CHEBI:30616"/>
        <dbReference type="ChEBI" id="CHEBI:33019"/>
        <dbReference type="ChEBI" id="CHEBI:60039"/>
        <dbReference type="ChEBI" id="CHEBI:78442"/>
        <dbReference type="ChEBI" id="CHEBI:78532"/>
        <dbReference type="ChEBI" id="CHEBI:456215"/>
        <dbReference type="EC" id="6.1.1.15"/>
    </reaction>
</comment>
<accession>A0A1J4TD53</accession>
<dbReference type="InterPro" id="IPR002314">
    <property type="entry name" value="aa-tRNA-synt_IIb"/>
</dbReference>
<dbReference type="InterPro" id="IPR006195">
    <property type="entry name" value="aa-tRNA-synth_II"/>
</dbReference>
<dbReference type="InterPro" id="IPR004154">
    <property type="entry name" value="Anticodon-bd"/>
</dbReference>
<keyword evidence="3" id="KW-0436">Ligase</keyword>
<dbReference type="Gene3D" id="3.40.50.800">
    <property type="entry name" value="Anticodon-binding domain"/>
    <property type="match status" value="1"/>
</dbReference>
<proteinExistence type="predicted"/>
<evidence type="ECO:0000256" key="5">
    <source>
        <dbReference type="ARBA" id="ARBA00022840"/>
    </source>
</evidence>
<dbReference type="PANTHER" id="PTHR42753">
    <property type="entry name" value="MITOCHONDRIAL RIBOSOME PROTEIN L39/PROLYL-TRNA LIGASE FAMILY MEMBER"/>
    <property type="match status" value="1"/>
</dbReference>
<dbReference type="PROSITE" id="PS50862">
    <property type="entry name" value="AA_TRNA_LIGASE_II"/>
    <property type="match status" value="1"/>
</dbReference>